<dbReference type="InterPro" id="IPR004583">
    <property type="entry name" value="DNA_repair_Rad4"/>
</dbReference>
<dbReference type="SMART" id="SM01030">
    <property type="entry name" value="BHD_1"/>
    <property type="match status" value="1"/>
</dbReference>
<dbReference type="InterPro" id="IPR018326">
    <property type="entry name" value="Rad4_beta-hairpin_dom1"/>
</dbReference>
<dbReference type="Proteomes" id="UP000800036">
    <property type="component" value="Unassembled WGS sequence"/>
</dbReference>
<organism evidence="10 11">
    <name type="scientific">Bimuria novae-zelandiae CBS 107.79</name>
    <dbReference type="NCBI Taxonomy" id="1447943"/>
    <lineage>
        <taxon>Eukaryota</taxon>
        <taxon>Fungi</taxon>
        <taxon>Dikarya</taxon>
        <taxon>Ascomycota</taxon>
        <taxon>Pezizomycotina</taxon>
        <taxon>Dothideomycetes</taxon>
        <taxon>Pleosporomycetidae</taxon>
        <taxon>Pleosporales</taxon>
        <taxon>Massarineae</taxon>
        <taxon>Didymosphaeriaceae</taxon>
        <taxon>Bimuria</taxon>
    </lineage>
</organism>
<dbReference type="Pfam" id="PF10404">
    <property type="entry name" value="BHD_2"/>
    <property type="match status" value="1"/>
</dbReference>
<keyword evidence="3" id="KW-0227">DNA damage</keyword>
<dbReference type="GO" id="GO:0071942">
    <property type="term" value="C:XPC complex"/>
    <property type="evidence" value="ECO:0007669"/>
    <property type="project" value="TreeGrafter"/>
</dbReference>
<dbReference type="PANTHER" id="PTHR12135">
    <property type="entry name" value="DNA REPAIR PROTEIN XP-C / RAD4"/>
    <property type="match status" value="1"/>
</dbReference>
<feature type="region of interest" description="Disordered" evidence="6">
    <location>
        <begin position="1"/>
        <end position="100"/>
    </location>
</feature>
<dbReference type="InterPro" id="IPR018325">
    <property type="entry name" value="Rad4/PNGase_transGLS-fold"/>
</dbReference>
<dbReference type="Pfam" id="PF03835">
    <property type="entry name" value="Rad4"/>
    <property type="match status" value="1"/>
</dbReference>
<evidence type="ECO:0000256" key="5">
    <source>
        <dbReference type="ARBA" id="ARBA00023242"/>
    </source>
</evidence>
<dbReference type="Gene3D" id="3.90.260.10">
    <property type="entry name" value="Transglutaminase-like"/>
    <property type="match status" value="1"/>
</dbReference>
<evidence type="ECO:0000256" key="1">
    <source>
        <dbReference type="ARBA" id="ARBA00004123"/>
    </source>
</evidence>
<dbReference type="AlphaFoldDB" id="A0A6A5VUZ0"/>
<evidence type="ECO:0000256" key="2">
    <source>
        <dbReference type="ARBA" id="ARBA00009525"/>
    </source>
</evidence>
<feature type="region of interest" description="Disordered" evidence="6">
    <location>
        <begin position="242"/>
        <end position="299"/>
    </location>
</feature>
<dbReference type="GO" id="GO:0006298">
    <property type="term" value="P:mismatch repair"/>
    <property type="evidence" value="ECO:0007669"/>
    <property type="project" value="TreeGrafter"/>
</dbReference>
<dbReference type="FunFam" id="3.30.70.2460:FF:000001">
    <property type="entry name" value="DNA repair protein Rad4 family"/>
    <property type="match status" value="1"/>
</dbReference>
<feature type="compositionally biased region" description="Basic and acidic residues" evidence="6">
    <location>
        <begin position="891"/>
        <end position="900"/>
    </location>
</feature>
<feature type="compositionally biased region" description="Basic and acidic residues" evidence="6">
    <location>
        <begin position="914"/>
        <end position="925"/>
    </location>
</feature>
<feature type="domain" description="Rad4 beta-hairpin" evidence="9">
    <location>
        <begin position="769"/>
        <end position="843"/>
    </location>
</feature>
<sequence length="1173" mass="130400">MMPPAISRKRLQSESPKPEPPPKRAANARRKEAALETPPTIPRTLSQKKKQLEELIGGDDDSDLSSPESSEDEFEDVPLRNGKQKAQDFDRDDESEEDEWEDALGMKHHTKHNPEAEREPVISGDLAFTLNAPPETNYLDQSRKKRPSKEDKRRRREIHMMHVTYLLYHNALRNRWLCDQEVQKIMLGHLNAGCWKAVNRYWRDAGIADGPSRVVEGGWTDKIARDIGKALWVQSGTKGVEVYDSPQKGTKGKGTKAKAATKAGPSNDKSKKASSDRNARDWGATAERSEPNTPNLSAGDPLPRLLNYLALYWKSKYRITSPSLRKRGYLSPAAVNAEVRAWEEHPSDTDTFGERLENLDAFRELARTCQGSRDAGQQLFTALIRALGIEARMVVSLQPAGFSFQKAEDGKPKDLSNVGKNTTTAQTNGSKSTPNKAGSSKANGGKDDPIDLSDSELSSVISVPSGDEEEAGSKDPENAPQWQDRYYGRILPYPTYWTEAISNLTHTPVAISVIPKITVATPADQRYHLFESTKSNADRCHQVFAYLVAFSSDLTAKDITNRYLHNRRWPGITKGFRMPTEKVPVYDREGHLEGWGPWNFFENALKPYTRLKVHRKPWDEVEDEGDLVPAQAPKPRTLDEGAPETIQGYKNSTKYVLERHLLQHQAIKPGVGPCKHFTTGKGDKEKSEPVYYRKDVVDCRSVESWHKEGRAIKEGEQPLKYVPQKAVTVQRRREIAERERDEGQKMMQGLYSEAQTDWIVPDPIVDGQIPRNAFGNIDVYVPTMVPKGAIHIPLKGTAKICRKLGINYAEACTGFDFKKQRAVPVLTGVVVAVEHEDIVIDAWEAADAERVKKEEGKREALVLGLWRKFMNGLRIVERMSRVHGNTAVEVWQKHKEETNKAKATKSKSQPRPRPQSEWDAFHNYDGDFEGGFVRDEPSAGGGFVPENNDAKDEDQGMAGGFEPPSEDEAQPGGFMLDDKDMPDAAPHSNAPAAAETAYQTPISMHARHQNPTVEPQPHKANGLATQLSGSASSDEVLIPASTRRTRGTTSTRGRARGRAKRLSTSTRKTKSLVDTAADPSLSDPLSDTPASDTLSRSTPAPRAKRPISASRDTPAEPAEGRSVPKRKAARKSEAQVKSHFFAHGSGDETDASPQKGGARGREWGRGRGKWRAV</sequence>
<dbReference type="InterPro" id="IPR042488">
    <property type="entry name" value="Rad4_BHD3_sf"/>
</dbReference>
<dbReference type="Gene3D" id="3.30.70.2460">
    <property type="entry name" value="Rad4, beta-hairpin domain BHD3"/>
    <property type="match status" value="1"/>
</dbReference>
<feature type="compositionally biased region" description="Polar residues" evidence="6">
    <location>
        <begin position="418"/>
        <end position="442"/>
    </location>
</feature>
<dbReference type="InterPro" id="IPR018327">
    <property type="entry name" value="BHD_2"/>
</dbReference>
<keyword evidence="4" id="KW-0234">DNA repair</keyword>
<dbReference type="Gene3D" id="2.20.20.110">
    <property type="entry name" value="Rad4, beta-hairpin domain BHD1"/>
    <property type="match status" value="1"/>
</dbReference>
<dbReference type="InterPro" id="IPR018328">
    <property type="entry name" value="Rad4_beta-hairpin_dom3"/>
</dbReference>
<feature type="domain" description="Rad4 beta-hairpin" evidence="7">
    <location>
        <begin position="638"/>
        <end position="697"/>
    </location>
</feature>
<dbReference type="SMART" id="SM01032">
    <property type="entry name" value="BHD_3"/>
    <property type="match status" value="1"/>
</dbReference>
<dbReference type="Pfam" id="PF10403">
    <property type="entry name" value="BHD_1"/>
    <property type="match status" value="1"/>
</dbReference>
<dbReference type="SMART" id="SM01031">
    <property type="entry name" value="BHD_2"/>
    <property type="match status" value="1"/>
</dbReference>
<evidence type="ECO:0000259" key="9">
    <source>
        <dbReference type="SMART" id="SM01032"/>
    </source>
</evidence>
<dbReference type="EMBL" id="ML976656">
    <property type="protein sequence ID" value="KAF1980400.1"/>
    <property type="molecule type" value="Genomic_DNA"/>
</dbReference>
<keyword evidence="5" id="KW-0539">Nucleus</keyword>
<dbReference type="GO" id="GO:0005737">
    <property type="term" value="C:cytoplasm"/>
    <property type="evidence" value="ECO:0007669"/>
    <property type="project" value="TreeGrafter"/>
</dbReference>
<feature type="compositionally biased region" description="Basic and acidic residues" evidence="6">
    <location>
        <begin position="268"/>
        <end position="280"/>
    </location>
</feature>
<dbReference type="InterPro" id="IPR036985">
    <property type="entry name" value="Transglutaminase-like_sf"/>
</dbReference>
<dbReference type="GO" id="GO:0006289">
    <property type="term" value="P:nucleotide-excision repair"/>
    <property type="evidence" value="ECO:0007669"/>
    <property type="project" value="InterPro"/>
</dbReference>
<comment type="similarity">
    <text evidence="2">Belongs to the XPC family.</text>
</comment>
<feature type="region of interest" description="Disordered" evidence="6">
    <location>
        <begin position="129"/>
        <end position="155"/>
    </location>
</feature>
<feature type="compositionally biased region" description="Low complexity" evidence="6">
    <location>
        <begin position="983"/>
        <end position="997"/>
    </location>
</feature>
<evidence type="ECO:0000259" key="7">
    <source>
        <dbReference type="SMART" id="SM01030"/>
    </source>
</evidence>
<dbReference type="Pfam" id="PF10405">
    <property type="entry name" value="BHD_3"/>
    <property type="match status" value="1"/>
</dbReference>
<dbReference type="Gene3D" id="3.30.60.290">
    <property type="entry name" value="Rad4, beta-hairpin domain BHD2"/>
    <property type="match status" value="1"/>
</dbReference>
<protein>
    <submittedName>
        <fullName evidence="10">Rad4-domain-containing protein</fullName>
    </submittedName>
</protein>
<feature type="compositionally biased region" description="Basic residues" evidence="6">
    <location>
        <begin position="143"/>
        <end position="155"/>
    </location>
</feature>
<reference evidence="10" key="1">
    <citation type="journal article" date="2020" name="Stud. Mycol.">
        <title>101 Dothideomycetes genomes: a test case for predicting lifestyles and emergence of pathogens.</title>
        <authorList>
            <person name="Haridas S."/>
            <person name="Albert R."/>
            <person name="Binder M."/>
            <person name="Bloem J."/>
            <person name="Labutti K."/>
            <person name="Salamov A."/>
            <person name="Andreopoulos B."/>
            <person name="Baker S."/>
            <person name="Barry K."/>
            <person name="Bills G."/>
            <person name="Bluhm B."/>
            <person name="Cannon C."/>
            <person name="Castanera R."/>
            <person name="Culley D."/>
            <person name="Daum C."/>
            <person name="Ezra D."/>
            <person name="Gonzalez J."/>
            <person name="Henrissat B."/>
            <person name="Kuo A."/>
            <person name="Liang C."/>
            <person name="Lipzen A."/>
            <person name="Lutzoni F."/>
            <person name="Magnuson J."/>
            <person name="Mondo S."/>
            <person name="Nolan M."/>
            <person name="Ohm R."/>
            <person name="Pangilinan J."/>
            <person name="Park H.-J."/>
            <person name="Ramirez L."/>
            <person name="Alfaro M."/>
            <person name="Sun H."/>
            <person name="Tritt A."/>
            <person name="Yoshinaga Y."/>
            <person name="Zwiers L.-H."/>
            <person name="Turgeon B."/>
            <person name="Goodwin S."/>
            <person name="Spatafora J."/>
            <person name="Crous P."/>
            <person name="Grigoriev I."/>
        </authorList>
    </citation>
    <scope>NUCLEOTIDE SEQUENCE</scope>
    <source>
        <strain evidence="10">CBS 107.79</strain>
    </source>
</reference>
<name>A0A6A5VUZ0_9PLEO</name>
<keyword evidence="11" id="KW-1185">Reference proteome</keyword>
<feature type="region of interest" description="Disordered" evidence="6">
    <location>
        <begin position="622"/>
        <end position="644"/>
    </location>
</feature>
<evidence type="ECO:0000259" key="8">
    <source>
        <dbReference type="SMART" id="SM01031"/>
    </source>
</evidence>
<feature type="compositionally biased region" description="Acidic residues" evidence="6">
    <location>
        <begin position="56"/>
        <end position="76"/>
    </location>
</feature>
<evidence type="ECO:0000256" key="6">
    <source>
        <dbReference type="SAM" id="MobiDB-lite"/>
    </source>
</evidence>
<evidence type="ECO:0000256" key="4">
    <source>
        <dbReference type="ARBA" id="ARBA00023204"/>
    </source>
</evidence>
<feature type="compositionally biased region" description="Acidic residues" evidence="6">
    <location>
        <begin position="90"/>
        <end position="100"/>
    </location>
</feature>
<proteinExistence type="inferred from homology"/>
<evidence type="ECO:0000313" key="10">
    <source>
        <dbReference type="EMBL" id="KAF1980400.1"/>
    </source>
</evidence>
<feature type="compositionally biased region" description="Polar residues" evidence="6">
    <location>
        <begin position="1083"/>
        <end position="1098"/>
    </location>
</feature>
<feature type="domain" description="Rad4 beta-hairpin" evidence="8">
    <location>
        <begin position="699"/>
        <end position="762"/>
    </location>
</feature>
<evidence type="ECO:0000256" key="3">
    <source>
        <dbReference type="ARBA" id="ARBA00022763"/>
    </source>
</evidence>
<dbReference type="GO" id="GO:0000111">
    <property type="term" value="C:nucleotide-excision repair factor 2 complex"/>
    <property type="evidence" value="ECO:0007669"/>
    <property type="project" value="TreeGrafter"/>
</dbReference>
<dbReference type="InterPro" id="IPR038765">
    <property type="entry name" value="Papain-like_cys_pep_sf"/>
</dbReference>
<accession>A0A6A5VUZ0</accession>
<feature type="region of interest" description="Disordered" evidence="6">
    <location>
        <begin position="405"/>
        <end position="481"/>
    </location>
</feature>
<comment type="subcellular location">
    <subcellularLocation>
        <location evidence="1">Nucleus</location>
    </subcellularLocation>
</comment>
<gene>
    <name evidence="10" type="ORF">BU23DRAFT_548553</name>
</gene>
<dbReference type="OrthoDB" id="300780at2759"/>
<feature type="compositionally biased region" description="Polar residues" evidence="6">
    <location>
        <begin position="1023"/>
        <end position="1033"/>
    </location>
</feature>
<dbReference type="GO" id="GO:0003697">
    <property type="term" value="F:single-stranded DNA binding"/>
    <property type="evidence" value="ECO:0007669"/>
    <property type="project" value="TreeGrafter"/>
</dbReference>
<evidence type="ECO:0000313" key="11">
    <source>
        <dbReference type="Proteomes" id="UP000800036"/>
    </source>
</evidence>
<dbReference type="PANTHER" id="PTHR12135:SF2">
    <property type="entry name" value="DNA REPAIR PROTEIN RAD34"/>
    <property type="match status" value="1"/>
</dbReference>
<dbReference type="SUPFAM" id="SSF54001">
    <property type="entry name" value="Cysteine proteinases"/>
    <property type="match status" value="1"/>
</dbReference>
<dbReference type="GO" id="GO:0003684">
    <property type="term" value="F:damaged DNA binding"/>
    <property type="evidence" value="ECO:0007669"/>
    <property type="project" value="InterPro"/>
</dbReference>
<feature type="region of interest" description="Disordered" evidence="6">
    <location>
        <begin position="891"/>
        <end position="1173"/>
    </location>
</feature>